<feature type="compositionally biased region" description="Basic and acidic residues" evidence="4">
    <location>
        <begin position="609"/>
        <end position="619"/>
    </location>
</feature>
<evidence type="ECO:0000259" key="5">
    <source>
        <dbReference type="Pfam" id="PF03016"/>
    </source>
</evidence>
<dbReference type="GO" id="GO:0000139">
    <property type="term" value="C:Golgi membrane"/>
    <property type="evidence" value="ECO:0007669"/>
    <property type="project" value="TreeGrafter"/>
</dbReference>
<dbReference type="PANTHER" id="PTHR31306">
    <property type="entry name" value="ALPHA-1,6-MANNOSYLTRANSFERASE MNN11-RELATED"/>
    <property type="match status" value="1"/>
</dbReference>
<sequence length="1323" mass="140831">MAPVVCLTLALPTGSETRAGKCVRLQHASDLFLTNVSAGRLLFTLSAHVPVGGGAVQQVADAFAGRVVAPLEALRHLLSAPKGRRQFVKVVDDAYAVTVVNRFQCRFGEHPCMTPAAERPHCGSVQTFRFLLFPEEDAKRAAFDNAAATQGAHTPRAAHASLMRLLLAHPLRTTDPAEACVRIPAINTVCAPSGCASLPVQAAALARLKLWQGGRDGLVWDMGDHQTRAETGMAVRAKSSFGPPWDVHKALRLDLIPAARTVLKGRDIPNHEPLNQGFDVPVPLSFYRCSRPLFAHLERPEAGPDGRLPAPGWLQRDVLASFAGGLYGLEEVGHPASVRVTLARVADALELEQHAGNSTAAGARGTPGQRLPLPVVVRGACDTRGTPLCDGTIKSMPIVSLPECERWSARIDSEALAMRRSRAFDSGVDRDRFDQLIRRSRFAFAPAGEGTHSYRLLEALRDGAVPVMLCSAALPFDEIIDWSRVAVVHTDDCSAEGLRRLVDRLSAVSREEWEGMQAAGRDAFERYLATPQRHVDATFITLAGRFRAAAKRQGAQALLAGDETTEAAAAGTLLSRRGWAATRALGLARPLPLALRPESQFESGAPDGPRSHADADRDGVASPPPAPRVPSGPRELAWAEGEAVAPPTCTAVLELLPPALHPTRDQGPSLSASLLAQLATTEPDSLLRALCEGLGPGQGLRSSAWFEALHSFVDMRSASAAFFRARAGSSTQAMLALRDALGIAASTTARLLVKAVRTCTPTAAQRAARRAPAAAVMFLAGDAFHVGCRPREAATAMHAAIVLATMPEPAPEAKAAAEDGFWRAGEDAQARPDVPVLDAEWEPAPQPALPWISTDDVVSGLQMTTASLQALLRAGAAAMWERGAVPGFAAAWERLRLSAEAAGPGWDPAEPWIRASREAHLARDGSAPTPHAQCLLDGSCSVAAPPPQQARWPAARVAIVTLCAYDSSRTSITARSMANRLAYCGRHGYHCVLETSRQPGHDWPPAWDKVHLLRQHQDAAEWVAWVDCDSFFTNFSLPLEGVLARAGALGPPEEAEAGGAAEERGVVLVASEDGASLNTGVLLLRRSPEGARLLEEVWAAAEAGYGEHPWWEQAAFIDALTLGRAADELDGRMVMLPQGAINGYAPELAAKFNWNGRPLHALWRRGDLIWWGADDRAAAPSPHEPVLARTVRLSMVTAKGASAGWQRCGDAGAIGELSTHRSADSTVVHPVMASLAAFLRYSRDMGTLPLVFEDPGSRGVLGTAEVPLWDALAAAADTSAENGSMAVFARVPLVRLASPRGTAANNASSSIKPRERRAPSAGL</sequence>
<dbReference type="EMBL" id="VLTL01000015">
    <property type="protein sequence ID" value="KAA0170199.1"/>
    <property type="molecule type" value="Genomic_DNA"/>
</dbReference>
<dbReference type="PANTHER" id="PTHR31306:SF4">
    <property type="entry name" value="ALPHA-1,2-GALACTOSYLTRANSFERASE"/>
    <property type="match status" value="1"/>
</dbReference>
<protein>
    <recommendedName>
        <fullName evidence="5">Exostosin GT47 domain-containing protein</fullName>
    </recommendedName>
</protein>
<name>A0A5A8DYD1_CAFRO</name>
<comment type="caution">
    <text evidence="6">The sequence shown here is derived from an EMBL/GenBank/DDBJ whole genome shotgun (WGS) entry which is preliminary data.</text>
</comment>
<gene>
    <name evidence="6" type="ORF">FNF28_01620</name>
</gene>
<evidence type="ECO:0000313" key="6">
    <source>
        <dbReference type="EMBL" id="KAA0170199.1"/>
    </source>
</evidence>
<dbReference type="Proteomes" id="UP000324907">
    <property type="component" value="Unassembled WGS sequence"/>
</dbReference>
<proteinExistence type="inferred from homology"/>
<dbReference type="InterPro" id="IPR029044">
    <property type="entry name" value="Nucleotide-diphossugar_trans"/>
</dbReference>
<dbReference type="InterPro" id="IPR008630">
    <property type="entry name" value="Glyco_trans_34"/>
</dbReference>
<accession>A0A5A8DYD1</accession>
<evidence type="ECO:0000256" key="3">
    <source>
        <dbReference type="ARBA" id="ARBA00022679"/>
    </source>
</evidence>
<dbReference type="GO" id="GO:0016757">
    <property type="term" value="F:glycosyltransferase activity"/>
    <property type="evidence" value="ECO:0007669"/>
    <property type="project" value="UniProtKB-KW"/>
</dbReference>
<dbReference type="Pfam" id="PF05637">
    <property type="entry name" value="Glyco_transf_34"/>
    <property type="match status" value="1"/>
</dbReference>
<evidence type="ECO:0000313" key="7">
    <source>
        <dbReference type="Proteomes" id="UP000324907"/>
    </source>
</evidence>
<reference evidence="6 7" key="1">
    <citation type="submission" date="2019-07" db="EMBL/GenBank/DDBJ databases">
        <title>Genomes of Cafeteria roenbergensis.</title>
        <authorList>
            <person name="Fischer M.G."/>
            <person name="Hackl T."/>
            <person name="Roman M."/>
        </authorList>
    </citation>
    <scope>NUCLEOTIDE SEQUENCE [LARGE SCALE GENOMIC DNA]</scope>
    <source>
        <strain evidence="6 7">RCC970-E3</strain>
    </source>
</reference>
<comment type="similarity">
    <text evidence="1">Belongs to the glycosyltransferase 34 family.</text>
</comment>
<dbReference type="Gene3D" id="3.90.550.10">
    <property type="entry name" value="Spore Coat Polysaccharide Biosynthesis Protein SpsA, Chain A"/>
    <property type="match status" value="1"/>
</dbReference>
<keyword evidence="3" id="KW-0808">Transferase</keyword>
<feature type="region of interest" description="Disordered" evidence="4">
    <location>
        <begin position="1300"/>
        <end position="1323"/>
    </location>
</feature>
<dbReference type="Pfam" id="PF03016">
    <property type="entry name" value="Exostosin_GT47"/>
    <property type="match status" value="1"/>
</dbReference>
<feature type="domain" description="Exostosin GT47" evidence="5">
    <location>
        <begin position="425"/>
        <end position="491"/>
    </location>
</feature>
<organism evidence="6 7">
    <name type="scientific">Cafeteria roenbergensis</name>
    <name type="common">Marine flagellate</name>
    <dbReference type="NCBI Taxonomy" id="33653"/>
    <lineage>
        <taxon>Eukaryota</taxon>
        <taxon>Sar</taxon>
        <taxon>Stramenopiles</taxon>
        <taxon>Bigyra</taxon>
        <taxon>Opalozoa</taxon>
        <taxon>Bicosoecida</taxon>
        <taxon>Cafeteriaceae</taxon>
        <taxon>Cafeteria</taxon>
    </lineage>
</organism>
<feature type="region of interest" description="Disordered" evidence="4">
    <location>
        <begin position="596"/>
        <end position="637"/>
    </location>
</feature>
<evidence type="ECO:0000256" key="1">
    <source>
        <dbReference type="ARBA" id="ARBA00005664"/>
    </source>
</evidence>
<dbReference type="InterPro" id="IPR040911">
    <property type="entry name" value="Exostosin_GT47"/>
</dbReference>
<evidence type="ECO:0000256" key="2">
    <source>
        <dbReference type="ARBA" id="ARBA00022676"/>
    </source>
</evidence>
<evidence type="ECO:0000256" key="4">
    <source>
        <dbReference type="SAM" id="MobiDB-lite"/>
    </source>
</evidence>
<dbReference type="GO" id="GO:0006487">
    <property type="term" value="P:protein N-linked glycosylation"/>
    <property type="evidence" value="ECO:0007669"/>
    <property type="project" value="TreeGrafter"/>
</dbReference>
<keyword evidence="2" id="KW-0328">Glycosyltransferase</keyword>
<feature type="compositionally biased region" description="Basic and acidic residues" evidence="4">
    <location>
        <begin position="1312"/>
        <end position="1323"/>
    </location>
</feature>